<sequence>MISNPWIPDFIQYSRIPEPQAHHMLSGFAMKDLAWPRRQPPNPRRTFLLWL</sequence>
<accession>A0A2T3BEI5</accession>
<proteinExistence type="predicted"/>
<evidence type="ECO:0000313" key="2">
    <source>
        <dbReference type="Proteomes" id="UP000241818"/>
    </source>
</evidence>
<dbReference type="Proteomes" id="UP000241818">
    <property type="component" value="Unassembled WGS sequence"/>
</dbReference>
<name>A0A2T3BEI5_AMORE</name>
<keyword evidence="2" id="KW-1185">Reference proteome</keyword>
<protein>
    <submittedName>
        <fullName evidence="1">Uncharacterized protein</fullName>
    </submittedName>
</protein>
<reference evidence="1 2" key="1">
    <citation type="journal article" date="2018" name="New Phytol.">
        <title>Comparative genomics and transcriptomics depict ericoid mycorrhizal fungi as versatile saprotrophs and plant mutualists.</title>
        <authorList>
            <person name="Martino E."/>
            <person name="Morin E."/>
            <person name="Grelet G.A."/>
            <person name="Kuo A."/>
            <person name="Kohler A."/>
            <person name="Daghino S."/>
            <person name="Barry K.W."/>
            <person name="Cichocki N."/>
            <person name="Clum A."/>
            <person name="Dockter R.B."/>
            <person name="Hainaut M."/>
            <person name="Kuo R.C."/>
            <person name="LaButti K."/>
            <person name="Lindahl B.D."/>
            <person name="Lindquist E.A."/>
            <person name="Lipzen A."/>
            <person name="Khouja H.R."/>
            <person name="Magnuson J."/>
            <person name="Murat C."/>
            <person name="Ohm R.A."/>
            <person name="Singer S.W."/>
            <person name="Spatafora J.W."/>
            <person name="Wang M."/>
            <person name="Veneault-Fourrey C."/>
            <person name="Henrissat B."/>
            <person name="Grigoriev I.V."/>
            <person name="Martin F.M."/>
            <person name="Perotto S."/>
        </authorList>
    </citation>
    <scope>NUCLEOTIDE SEQUENCE [LARGE SCALE GENOMIC DNA]</scope>
    <source>
        <strain evidence="1 2">ATCC 22711</strain>
    </source>
</reference>
<evidence type="ECO:0000313" key="1">
    <source>
        <dbReference type="EMBL" id="PSS27830.1"/>
    </source>
</evidence>
<dbReference type="EMBL" id="KZ679006">
    <property type="protein sequence ID" value="PSS27830.1"/>
    <property type="molecule type" value="Genomic_DNA"/>
</dbReference>
<organism evidence="1 2">
    <name type="scientific">Amorphotheca resinae ATCC 22711</name>
    <dbReference type="NCBI Taxonomy" id="857342"/>
    <lineage>
        <taxon>Eukaryota</taxon>
        <taxon>Fungi</taxon>
        <taxon>Dikarya</taxon>
        <taxon>Ascomycota</taxon>
        <taxon>Pezizomycotina</taxon>
        <taxon>Leotiomycetes</taxon>
        <taxon>Helotiales</taxon>
        <taxon>Amorphothecaceae</taxon>
        <taxon>Amorphotheca</taxon>
    </lineage>
</organism>
<dbReference type="GeneID" id="36574246"/>
<gene>
    <name evidence="1" type="ORF">M430DRAFT_32411</name>
</gene>
<dbReference type="AlphaFoldDB" id="A0A2T3BEI5"/>
<dbReference type="RefSeq" id="XP_024725355.1">
    <property type="nucleotide sequence ID" value="XM_024866165.1"/>
</dbReference>
<dbReference type="InParanoid" id="A0A2T3BEI5"/>